<sequence>MCHFDKLRQSLCKDCQVLRDFKGFRKVNQRELLFLKLIIINDILIKRFEALSTATEDSQYFYASTVAEENFISNLTVTQRLEQ</sequence>
<keyword evidence="2" id="KW-1185">Reference proteome</keyword>
<dbReference type="AlphaFoldDB" id="A0ABD2CXI9"/>
<organism evidence="1 2">
    <name type="scientific">Vespula maculifrons</name>
    <name type="common">Eastern yellow jacket</name>
    <name type="synonym">Wasp</name>
    <dbReference type="NCBI Taxonomy" id="7453"/>
    <lineage>
        <taxon>Eukaryota</taxon>
        <taxon>Metazoa</taxon>
        <taxon>Ecdysozoa</taxon>
        <taxon>Arthropoda</taxon>
        <taxon>Hexapoda</taxon>
        <taxon>Insecta</taxon>
        <taxon>Pterygota</taxon>
        <taxon>Neoptera</taxon>
        <taxon>Endopterygota</taxon>
        <taxon>Hymenoptera</taxon>
        <taxon>Apocrita</taxon>
        <taxon>Aculeata</taxon>
        <taxon>Vespoidea</taxon>
        <taxon>Vespidae</taxon>
        <taxon>Vespinae</taxon>
        <taxon>Vespula</taxon>
    </lineage>
</organism>
<protein>
    <submittedName>
        <fullName evidence="1">Uncharacterized protein</fullName>
    </submittedName>
</protein>
<comment type="caution">
    <text evidence="1">The sequence shown here is derived from an EMBL/GenBank/DDBJ whole genome shotgun (WGS) entry which is preliminary data.</text>
</comment>
<dbReference type="Proteomes" id="UP001607303">
    <property type="component" value="Unassembled WGS sequence"/>
</dbReference>
<accession>A0ABD2CXI9</accession>
<name>A0ABD2CXI9_VESMC</name>
<gene>
    <name evidence="1" type="ORF">V1477_001912</name>
</gene>
<proteinExistence type="predicted"/>
<dbReference type="EMBL" id="JAYRBN010000026">
    <property type="protein sequence ID" value="KAL2749841.1"/>
    <property type="molecule type" value="Genomic_DNA"/>
</dbReference>
<evidence type="ECO:0000313" key="1">
    <source>
        <dbReference type="EMBL" id="KAL2749841.1"/>
    </source>
</evidence>
<reference evidence="1 2" key="1">
    <citation type="journal article" date="2024" name="Ann. Entomol. Soc. Am.">
        <title>Genomic analyses of the southern and eastern yellowjacket wasps (Hymenoptera: Vespidae) reveal evolutionary signatures of social life.</title>
        <authorList>
            <person name="Catto M.A."/>
            <person name="Caine P.B."/>
            <person name="Orr S.E."/>
            <person name="Hunt B.G."/>
            <person name="Goodisman M.A.D."/>
        </authorList>
    </citation>
    <scope>NUCLEOTIDE SEQUENCE [LARGE SCALE GENOMIC DNA]</scope>
    <source>
        <strain evidence="1">232</strain>
        <tissue evidence="1">Head and thorax</tissue>
    </source>
</reference>
<evidence type="ECO:0000313" key="2">
    <source>
        <dbReference type="Proteomes" id="UP001607303"/>
    </source>
</evidence>